<comment type="caution">
    <text evidence="3">The sequence shown here is derived from an EMBL/GenBank/DDBJ whole genome shotgun (WGS) entry which is preliminary data.</text>
</comment>
<proteinExistence type="inferred from homology"/>
<dbReference type="PANTHER" id="PTHR11926:SF1494">
    <property type="entry name" value="FLAVONOL 3-O-GLUCOSYLTRANSFERASE UGT76E12-RELATED"/>
    <property type="match status" value="1"/>
</dbReference>
<dbReference type="PANTHER" id="PTHR11926">
    <property type="entry name" value="GLUCOSYL/GLUCURONOSYL TRANSFERASES"/>
    <property type="match status" value="1"/>
</dbReference>
<keyword evidence="3" id="KW-0808">Transferase</keyword>
<dbReference type="GO" id="GO:0016757">
    <property type="term" value="F:glycosyltransferase activity"/>
    <property type="evidence" value="ECO:0007669"/>
    <property type="project" value="UniProtKB-KW"/>
</dbReference>
<comment type="similarity">
    <text evidence="1">Belongs to the UDP-glycosyltransferase family.</text>
</comment>
<keyword evidence="2 3" id="KW-0328">Glycosyltransferase</keyword>
<name>A0A396I1M7_MEDTR</name>
<dbReference type="SUPFAM" id="SSF53756">
    <property type="entry name" value="UDP-Glycosyltransferase/glycogen phosphorylase"/>
    <property type="match status" value="1"/>
</dbReference>
<dbReference type="EC" id="2.4.1.-" evidence="3"/>
<dbReference type="Gramene" id="rna32188">
    <property type="protein sequence ID" value="RHN56747.1"/>
    <property type="gene ID" value="gene32188"/>
</dbReference>
<protein>
    <submittedName>
        <fullName evidence="3">Putative hexosyltransferase</fullName>
        <ecNumber evidence="3">2.4.1.-</ecNumber>
    </submittedName>
</protein>
<dbReference type="Proteomes" id="UP000265566">
    <property type="component" value="Chromosome 5"/>
</dbReference>
<dbReference type="Gene3D" id="3.40.50.2000">
    <property type="entry name" value="Glycogen Phosphorylase B"/>
    <property type="match status" value="1"/>
</dbReference>
<dbReference type="AlphaFoldDB" id="A0A396I1M7"/>
<reference evidence="4" key="1">
    <citation type="journal article" date="2018" name="Nat. Plants">
        <title>Whole-genome landscape of Medicago truncatula symbiotic genes.</title>
        <authorList>
            <person name="Pecrix Y."/>
            <person name="Staton S.E."/>
            <person name="Sallet E."/>
            <person name="Lelandais-Briere C."/>
            <person name="Moreau S."/>
            <person name="Carrere S."/>
            <person name="Blein T."/>
            <person name="Jardinaud M.F."/>
            <person name="Latrasse D."/>
            <person name="Zouine M."/>
            <person name="Zahm M."/>
            <person name="Kreplak J."/>
            <person name="Mayjonade B."/>
            <person name="Satge C."/>
            <person name="Perez M."/>
            <person name="Cauet S."/>
            <person name="Marande W."/>
            <person name="Chantry-Darmon C."/>
            <person name="Lopez-Roques C."/>
            <person name="Bouchez O."/>
            <person name="Berard A."/>
            <person name="Debelle F."/>
            <person name="Munos S."/>
            <person name="Bendahmane A."/>
            <person name="Berges H."/>
            <person name="Niebel A."/>
            <person name="Buitink J."/>
            <person name="Frugier F."/>
            <person name="Benhamed M."/>
            <person name="Crespi M."/>
            <person name="Gouzy J."/>
            <person name="Gamas P."/>
        </authorList>
    </citation>
    <scope>NUCLEOTIDE SEQUENCE [LARGE SCALE GENOMIC DNA]</scope>
    <source>
        <strain evidence="4">cv. Jemalong A17</strain>
    </source>
</reference>
<evidence type="ECO:0000256" key="1">
    <source>
        <dbReference type="ARBA" id="ARBA00009995"/>
    </source>
</evidence>
<sequence>MEALPTSLCHMVAMPFPVRGNINPMMNLCKLLVSNNSNIHVSFVVTEEWLSFISSEPKPDNISFRSGSNVIPSELICGRDHPAFMEDVMTKMEAPFEELLDLLDHPPSIIVYDTLLYWAVVVANRRNIPAALFWPMPASIFSVFLHQHIFEQNGHYPVKYPGNQIQYSGNL</sequence>
<evidence type="ECO:0000313" key="3">
    <source>
        <dbReference type="EMBL" id="RHN56747.1"/>
    </source>
</evidence>
<dbReference type="EMBL" id="PSQE01000005">
    <property type="protein sequence ID" value="RHN56747.1"/>
    <property type="molecule type" value="Genomic_DNA"/>
</dbReference>
<evidence type="ECO:0000256" key="2">
    <source>
        <dbReference type="ARBA" id="ARBA00022676"/>
    </source>
</evidence>
<evidence type="ECO:0000313" key="4">
    <source>
        <dbReference type="Proteomes" id="UP000265566"/>
    </source>
</evidence>
<accession>A0A396I1M7</accession>
<organism evidence="3 4">
    <name type="scientific">Medicago truncatula</name>
    <name type="common">Barrel medic</name>
    <name type="synonym">Medicago tribuloides</name>
    <dbReference type="NCBI Taxonomy" id="3880"/>
    <lineage>
        <taxon>Eukaryota</taxon>
        <taxon>Viridiplantae</taxon>
        <taxon>Streptophyta</taxon>
        <taxon>Embryophyta</taxon>
        <taxon>Tracheophyta</taxon>
        <taxon>Spermatophyta</taxon>
        <taxon>Magnoliopsida</taxon>
        <taxon>eudicotyledons</taxon>
        <taxon>Gunneridae</taxon>
        <taxon>Pentapetalae</taxon>
        <taxon>rosids</taxon>
        <taxon>fabids</taxon>
        <taxon>Fabales</taxon>
        <taxon>Fabaceae</taxon>
        <taxon>Papilionoideae</taxon>
        <taxon>50 kb inversion clade</taxon>
        <taxon>NPAAA clade</taxon>
        <taxon>Hologalegina</taxon>
        <taxon>IRL clade</taxon>
        <taxon>Trifolieae</taxon>
        <taxon>Medicago</taxon>
    </lineage>
</organism>
<gene>
    <name evidence="3" type="ORF">MtrunA17_Chr5g0432741</name>
</gene>